<dbReference type="EMBL" id="LXQA010434188">
    <property type="protein sequence ID" value="MCI51591.1"/>
    <property type="molecule type" value="Genomic_DNA"/>
</dbReference>
<proteinExistence type="predicted"/>
<dbReference type="AlphaFoldDB" id="A0A392SRV2"/>
<evidence type="ECO:0000313" key="2">
    <source>
        <dbReference type="Proteomes" id="UP000265520"/>
    </source>
</evidence>
<accession>A0A392SRV2</accession>
<comment type="caution">
    <text evidence="1">The sequence shown here is derived from an EMBL/GenBank/DDBJ whole genome shotgun (WGS) entry which is preliminary data.</text>
</comment>
<protein>
    <submittedName>
        <fullName evidence="1">Uncharacterized protein</fullName>
    </submittedName>
</protein>
<organism evidence="1 2">
    <name type="scientific">Trifolium medium</name>
    <dbReference type="NCBI Taxonomy" id="97028"/>
    <lineage>
        <taxon>Eukaryota</taxon>
        <taxon>Viridiplantae</taxon>
        <taxon>Streptophyta</taxon>
        <taxon>Embryophyta</taxon>
        <taxon>Tracheophyta</taxon>
        <taxon>Spermatophyta</taxon>
        <taxon>Magnoliopsida</taxon>
        <taxon>eudicotyledons</taxon>
        <taxon>Gunneridae</taxon>
        <taxon>Pentapetalae</taxon>
        <taxon>rosids</taxon>
        <taxon>fabids</taxon>
        <taxon>Fabales</taxon>
        <taxon>Fabaceae</taxon>
        <taxon>Papilionoideae</taxon>
        <taxon>50 kb inversion clade</taxon>
        <taxon>NPAAA clade</taxon>
        <taxon>Hologalegina</taxon>
        <taxon>IRL clade</taxon>
        <taxon>Trifolieae</taxon>
        <taxon>Trifolium</taxon>
    </lineage>
</organism>
<reference evidence="1 2" key="1">
    <citation type="journal article" date="2018" name="Front. Plant Sci.">
        <title>Red Clover (Trifolium pratense) and Zigzag Clover (T. medium) - A Picture of Genomic Similarities and Differences.</title>
        <authorList>
            <person name="Dluhosova J."/>
            <person name="Istvanek J."/>
            <person name="Nedelnik J."/>
            <person name="Repkova J."/>
        </authorList>
    </citation>
    <scope>NUCLEOTIDE SEQUENCE [LARGE SCALE GENOMIC DNA]</scope>
    <source>
        <strain evidence="2">cv. 10/8</strain>
        <tissue evidence="1">Leaf</tissue>
    </source>
</reference>
<dbReference type="Proteomes" id="UP000265520">
    <property type="component" value="Unassembled WGS sequence"/>
</dbReference>
<name>A0A392SRV2_9FABA</name>
<sequence length="42" mass="4176">MRLAQEQPPLAKLPGAKAPLESNIAPSAGLAAASAGTSFADR</sequence>
<evidence type="ECO:0000313" key="1">
    <source>
        <dbReference type="EMBL" id="MCI51591.1"/>
    </source>
</evidence>
<keyword evidence="2" id="KW-1185">Reference proteome</keyword>
<feature type="non-terminal residue" evidence="1">
    <location>
        <position position="42"/>
    </location>
</feature>